<feature type="compositionally biased region" description="Acidic residues" evidence="1">
    <location>
        <begin position="71"/>
        <end position="85"/>
    </location>
</feature>
<dbReference type="VEuPathDB" id="VectorBase:SCAU000978"/>
<dbReference type="Proteomes" id="UP000095300">
    <property type="component" value="Unassembled WGS sequence"/>
</dbReference>
<evidence type="ECO:0000256" key="1">
    <source>
        <dbReference type="SAM" id="MobiDB-lite"/>
    </source>
</evidence>
<evidence type="ECO:0000313" key="3">
    <source>
        <dbReference type="Proteomes" id="UP000095300"/>
    </source>
</evidence>
<protein>
    <submittedName>
        <fullName evidence="2">Uncharacterized protein</fullName>
    </submittedName>
</protein>
<feature type="region of interest" description="Disordered" evidence="1">
    <location>
        <begin position="63"/>
        <end position="87"/>
    </location>
</feature>
<reference evidence="2" key="1">
    <citation type="submission" date="2020-05" db="UniProtKB">
        <authorList>
            <consortium name="EnsemblMetazoa"/>
        </authorList>
    </citation>
    <scope>IDENTIFICATION</scope>
    <source>
        <strain evidence="2">USDA</strain>
    </source>
</reference>
<evidence type="ECO:0000313" key="2">
    <source>
        <dbReference type="EnsemblMetazoa" id="SCAU000978-PA"/>
    </source>
</evidence>
<dbReference type="AlphaFoldDB" id="A0A1I8NPS5"/>
<organism evidence="2 3">
    <name type="scientific">Stomoxys calcitrans</name>
    <name type="common">Stable fly</name>
    <name type="synonym">Conops calcitrans</name>
    <dbReference type="NCBI Taxonomy" id="35570"/>
    <lineage>
        <taxon>Eukaryota</taxon>
        <taxon>Metazoa</taxon>
        <taxon>Ecdysozoa</taxon>
        <taxon>Arthropoda</taxon>
        <taxon>Hexapoda</taxon>
        <taxon>Insecta</taxon>
        <taxon>Pterygota</taxon>
        <taxon>Neoptera</taxon>
        <taxon>Endopterygota</taxon>
        <taxon>Diptera</taxon>
        <taxon>Brachycera</taxon>
        <taxon>Muscomorpha</taxon>
        <taxon>Muscoidea</taxon>
        <taxon>Muscidae</taxon>
        <taxon>Stomoxys</taxon>
    </lineage>
</organism>
<accession>A0A1I8NPS5</accession>
<sequence>MNEEKMWKGFYDKLQEIKMNPPTEHQSRLQDADGGFFEKFGSLLRQKTVNEELDLKTSLAPFSENTTASNENEECDENAECDENVDASNGNEEFVCSVAMDLEPDLNMNEVKERKEEFLEKSLGMNHSVSRIIEVANTAVQGIIT</sequence>
<proteinExistence type="predicted"/>
<keyword evidence="3" id="KW-1185">Reference proteome</keyword>
<name>A0A1I8NPS5_STOCA</name>
<gene>
    <name evidence="2" type="primary">106091644</name>
</gene>
<dbReference type="EnsemblMetazoa" id="SCAU000978-RA">
    <property type="protein sequence ID" value="SCAU000978-PA"/>
    <property type="gene ID" value="SCAU000978"/>
</dbReference>